<proteinExistence type="predicted"/>
<evidence type="ECO:0000313" key="4">
    <source>
        <dbReference type="EMBL" id="CAH1729075.1"/>
    </source>
</evidence>
<evidence type="ECO:0000256" key="2">
    <source>
        <dbReference type="SAM" id="SignalP"/>
    </source>
</evidence>
<dbReference type="OrthoDB" id="73653at2759"/>
<protein>
    <recommendedName>
        <fullName evidence="3">EGF-like domain-containing protein</fullName>
    </recommendedName>
</protein>
<name>A0A9P0J5F9_9DIPT</name>
<accession>A0A9P0J5F9</accession>
<feature type="chain" id="PRO_5040194073" description="EGF-like domain-containing protein" evidence="2">
    <location>
        <begin position="20"/>
        <end position="325"/>
    </location>
</feature>
<organism evidence="4 5">
    <name type="scientific">Chironomus riparius</name>
    <dbReference type="NCBI Taxonomy" id="315576"/>
    <lineage>
        <taxon>Eukaryota</taxon>
        <taxon>Metazoa</taxon>
        <taxon>Ecdysozoa</taxon>
        <taxon>Arthropoda</taxon>
        <taxon>Hexapoda</taxon>
        <taxon>Insecta</taxon>
        <taxon>Pterygota</taxon>
        <taxon>Neoptera</taxon>
        <taxon>Endopterygota</taxon>
        <taxon>Diptera</taxon>
        <taxon>Nematocera</taxon>
        <taxon>Chironomoidea</taxon>
        <taxon>Chironomidae</taxon>
        <taxon>Chironominae</taxon>
        <taxon>Chironomus</taxon>
    </lineage>
</organism>
<reference evidence="4" key="1">
    <citation type="submission" date="2022-01" db="EMBL/GenBank/DDBJ databases">
        <authorList>
            <person name="King R."/>
        </authorList>
    </citation>
    <scope>NUCLEOTIDE SEQUENCE</scope>
</reference>
<feature type="domain" description="EGF-like" evidence="3">
    <location>
        <begin position="29"/>
        <end position="75"/>
    </location>
</feature>
<evidence type="ECO:0000313" key="5">
    <source>
        <dbReference type="Proteomes" id="UP001153620"/>
    </source>
</evidence>
<evidence type="ECO:0000259" key="3">
    <source>
        <dbReference type="SMART" id="SM00181"/>
    </source>
</evidence>
<dbReference type="SMART" id="SM00181">
    <property type="entry name" value="EGF"/>
    <property type="match status" value="3"/>
</dbReference>
<keyword evidence="2" id="KW-0732">Signal</keyword>
<reference evidence="4" key="2">
    <citation type="submission" date="2022-10" db="EMBL/GenBank/DDBJ databases">
        <authorList>
            <consortium name="ENA_rothamsted_submissions"/>
            <consortium name="culmorum"/>
            <person name="King R."/>
        </authorList>
    </citation>
    <scope>NUCLEOTIDE SEQUENCE</scope>
</reference>
<feature type="signal peptide" evidence="2">
    <location>
        <begin position="1"/>
        <end position="19"/>
    </location>
</feature>
<keyword evidence="5" id="KW-1185">Reference proteome</keyword>
<dbReference type="InterPro" id="IPR000742">
    <property type="entry name" value="EGF"/>
</dbReference>
<dbReference type="PANTHER" id="PTHR22963:SF39">
    <property type="entry name" value="DUMPY"/>
    <property type="match status" value="1"/>
</dbReference>
<feature type="domain" description="EGF-like" evidence="3">
    <location>
        <begin position="264"/>
        <end position="299"/>
    </location>
</feature>
<sequence length="325" mass="35184">MFYIILILNLCILYSTVNADTPPAAKYKTCSDAPKDVCGLNAKCFDALSSSKFQTYGEPFCACLPNFSGQPPNCKSLCPIDCKADEYCDVANKVCKKGCASLDGCKPGEYCESKTKTCKAGCLVSTNCNADEYCDYGKNVCKKGCRTSQSCKDDEYCDAGSRQCKKGCRLQTNSCKPKEYCDSTRVCKPGCSAHADCASDEVCRTDHKCIKGCIRSPCGSNSDCSVVNNKYYCTCKTGFFPENGKGCRAKQTADVIPKDEKDLDCKKYCSELGLCKLNNNNVSCFCPRVSWGNPYNDCKPKTPPAPPKSPNDVPLSALSIAATTG</sequence>
<dbReference type="EMBL" id="OU895879">
    <property type="protein sequence ID" value="CAH1729075.1"/>
    <property type="molecule type" value="Genomic_DNA"/>
</dbReference>
<gene>
    <name evidence="4" type="ORF">CHIRRI_LOCUS11215</name>
</gene>
<evidence type="ECO:0000256" key="1">
    <source>
        <dbReference type="SAM" id="MobiDB-lite"/>
    </source>
</evidence>
<dbReference type="AlphaFoldDB" id="A0A9P0J5F9"/>
<feature type="region of interest" description="Disordered" evidence="1">
    <location>
        <begin position="302"/>
        <end position="325"/>
    </location>
</feature>
<dbReference type="Proteomes" id="UP001153620">
    <property type="component" value="Chromosome 3"/>
</dbReference>
<dbReference type="PANTHER" id="PTHR22963">
    <property type="entry name" value="ENDOGLIN-RELATED"/>
    <property type="match status" value="1"/>
</dbReference>
<feature type="domain" description="EGF-like" evidence="3">
    <location>
        <begin position="212"/>
        <end position="248"/>
    </location>
</feature>